<evidence type="ECO:0000256" key="14">
    <source>
        <dbReference type="SAM" id="MobiDB-lite"/>
    </source>
</evidence>
<comment type="catalytic activity">
    <reaction evidence="10">
        <text>L-threonyl-[protein] + ATP = O-phospho-L-threonyl-[protein] + ADP + H(+)</text>
        <dbReference type="Rhea" id="RHEA:46608"/>
        <dbReference type="Rhea" id="RHEA-COMP:11060"/>
        <dbReference type="Rhea" id="RHEA-COMP:11605"/>
        <dbReference type="ChEBI" id="CHEBI:15378"/>
        <dbReference type="ChEBI" id="CHEBI:30013"/>
        <dbReference type="ChEBI" id="CHEBI:30616"/>
        <dbReference type="ChEBI" id="CHEBI:61977"/>
        <dbReference type="ChEBI" id="CHEBI:456216"/>
        <dbReference type="EC" id="2.7.11.1"/>
    </reaction>
</comment>
<dbReference type="Proteomes" id="UP000050741">
    <property type="component" value="Unassembled WGS sequence"/>
</dbReference>
<dbReference type="WBParaSite" id="GPLIN_000042200">
    <property type="protein sequence ID" value="GPLIN_000042200"/>
    <property type="gene ID" value="GPLIN_000042200"/>
</dbReference>
<feature type="region of interest" description="Disordered" evidence="14">
    <location>
        <begin position="1965"/>
        <end position="2081"/>
    </location>
</feature>
<feature type="compositionally biased region" description="Polar residues" evidence="14">
    <location>
        <begin position="2111"/>
        <end position="2121"/>
    </location>
</feature>
<keyword evidence="18" id="KW-1185">Reference proteome</keyword>
<feature type="domain" description="Piwi" evidence="17">
    <location>
        <begin position="592"/>
        <end position="884"/>
    </location>
</feature>
<feature type="region of interest" description="Disordered" evidence="14">
    <location>
        <begin position="1138"/>
        <end position="1169"/>
    </location>
</feature>
<feature type="region of interest" description="Disordered" evidence="14">
    <location>
        <begin position="148"/>
        <end position="169"/>
    </location>
</feature>
<feature type="compositionally biased region" description="Polar residues" evidence="14">
    <location>
        <begin position="1984"/>
        <end position="2000"/>
    </location>
</feature>
<dbReference type="Pfam" id="PF02170">
    <property type="entry name" value="PAZ"/>
    <property type="match status" value="1"/>
</dbReference>
<accession>A0A183BIJ3</accession>
<evidence type="ECO:0000256" key="10">
    <source>
        <dbReference type="ARBA" id="ARBA00047899"/>
    </source>
</evidence>
<dbReference type="SUPFAM" id="SSF56112">
    <property type="entry name" value="Protein kinase-like (PK-like)"/>
    <property type="match status" value="1"/>
</dbReference>
<dbReference type="Gene3D" id="3.40.50.2300">
    <property type="match status" value="1"/>
</dbReference>
<dbReference type="Gene3D" id="1.10.510.10">
    <property type="entry name" value="Transferase(Phosphotransferase) domain 1"/>
    <property type="match status" value="1"/>
</dbReference>
<comment type="similarity">
    <text evidence="2">Belongs to the protein kinase superfamily. CAMK Ser/Thr protein kinase family. SNF1 subfamily.</text>
</comment>
<feature type="compositionally biased region" description="Polar residues" evidence="14">
    <location>
        <begin position="1818"/>
        <end position="1832"/>
    </location>
</feature>
<dbReference type="GO" id="GO:0106310">
    <property type="term" value="F:protein serine kinase activity"/>
    <property type="evidence" value="ECO:0007669"/>
    <property type="project" value="RHEA"/>
</dbReference>
<dbReference type="PROSITE" id="PS00108">
    <property type="entry name" value="PROTEIN_KINASE_ST"/>
    <property type="match status" value="1"/>
</dbReference>
<dbReference type="InterPro" id="IPR028375">
    <property type="entry name" value="KA1/Ssp2_C"/>
</dbReference>
<comment type="subcellular location">
    <subcellularLocation>
        <location evidence="1">Cytoplasm</location>
        <location evidence="1">Cell cortex</location>
    </subcellularLocation>
</comment>
<dbReference type="GO" id="GO:0050321">
    <property type="term" value="F:tau-protein kinase activity"/>
    <property type="evidence" value="ECO:0007669"/>
    <property type="project" value="TreeGrafter"/>
</dbReference>
<organism evidence="18 19">
    <name type="scientific">Globodera pallida</name>
    <name type="common">Potato cyst nematode worm</name>
    <name type="synonym">Heterodera pallida</name>
    <dbReference type="NCBI Taxonomy" id="36090"/>
    <lineage>
        <taxon>Eukaryota</taxon>
        <taxon>Metazoa</taxon>
        <taxon>Ecdysozoa</taxon>
        <taxon>Nematoda</taxon>
        <taxon>Chromadorea</taxon>
        <taxon>Rhabditida</taxon>
        <taxon>Tylenchina</taxon>
        <taxon>Tylenchomorpha</taxon>
        <taxon>Tylenchoidea</taxon>
        <taxon>Heteroderidae</taxon>
        <taxon>Heteroderinae</taxon>
        <taxon>Globodera</taxon>
    </lineage>
</organism>
<feature type="region of interest" description="Disordered" evidence="14">
    <location>
        <begin position="1818"/>
        <end position="1854"/>
    </location>
</feature>
<keyword evidence="8" id="KW-0418">Kinase</keyword>
<evidence type="ECO:0000256" key="8">
    <source>
        <dbReference type="ARBA" id="ARBA00022777"/>
    </source>
</evidence>
<keyword evidence="5" id="KW-0723">Serine/threonine-protein kinase</keyword>
<sequence>MPMVRCCCRPVIISRPQPDLRTACDGEEAVAACLNGLCGQGYFCQRGKYCCRCPVGKSIGRCVNGLCPVGYVCNSNDFCCAVGTNGGAIGPCVNGECPEGFTCGEGDLCYPNTGGTSFVSMPRTATRNFPLAGRIKRPHWTTMTTIRRRGSGTQQQKGRKNSGTKRRWWGRRGSPWATLEINPEQVPGICRDFLRGSPVKVEIKACQTEKHELDLNDIRSSLSSAPDQQSDRSLRMFLEMLTSQPFLNSGTHDIIGAGRLFKREICKELEDGIVTREGIAKGTRIIDNNGDPKAALVADVKTCAFFASKNLEEIVREMLRKRRIDINNRAQMERFWPEFNQLFRGVSGYLTYAPSRVIVIDSISQRTMSEISFEVDGRPMNMVDFFRTKKNIPVNGKLPAVRQQQDRETLFPMSCVFILPNQRVTIDKMSDFISRELLNANTTHPSRRYADIEAEVKRIGTGASSQFMSQFGVKLVGGKNEVKIGLHELPKINPGVRFLETSNLMKSWVVGYPRQVDEGSVRSFVEQVVRMGRSKGMHLSDPQFECIELENISDRMQQLTERRVQFLLYIDKRFVKSHSILKLNEKKFGLLTQHVTFEVASKARAMTLSNVLNKMNMKLFGFNYMPIFPQITKNKFNMDGGDVLVIGIDTSRPAKATPFEKFQLRKKGTPELTSEDPLIVGICANYLKNPYKFCGDYYFQPCKQDVLEPTALTYKIRWILEKIKKHRGKAPSVIFIIRDGVSEGMVPNNVRDEFPAYMEACSTVDPNWKPKFVYCIVDKKHNKRFFIKGQQQVENTAPGSVIDSKFVRVDIHEFWMQSHVPLKGTSKIPQYVFPVNQVAANNNELQGFLLSLCCNWQIVTLAPALPTPVRQAGELAKRGRANYMELKRCTPQYIPRVTGTEQIEYQLLNKRLCYNGHAFAETRFNARFSLLLLLLVVFSSAHIDERRGGEKNKVRRDADGQRRDGGGSFALRGWVDGSCINQVENFFRQFFINATITTSGTLNEGGGGGNGTAASGQSNTNGNIAGGGGSSAGVTGGVHRCQSPTLVPGVADDAPSKESSTNEQLQQQQQQGVVKKDSVCCATSTTTSMRAPPVVQPTQSTKDSKQKPSITDNPTISPQALNSLLSGPLTTTTAASAAATPLQRHPPGDYTEAVASGKTRGGAPPHHPQQYQQVVVPHQTVLNRRHPAGSPPSVVTAAAAAVEGTTTTTMSSSSQQQPQSSSSHQGGGGGHHRHTSSSGHHRPTGMASSSSSRAPTRSRAGDEPHVGKYKLLKTIGKGNFAKVKLAKHVPTGVEVAIKIIDKTALNQSSLQKLFREVRIMKQLDHPNIVKLYQVIENETTLFLVMEYASGGELFDYLVAHGRMKEKEARAKFRQIVSAVQYLHSKNVIHRDLKAENLLLDADMNIKIADFGFSNTFSPGNKLDTFCGSPPYAAPELFQGKKYDGPEVDVWSLGVILYTLVSGSLPFDGQNLKELRERVLRGKYRVPFYMSTDCENLLKKFLVLNPVRRGTLEMIMRDKWMNMGYEEEELKPFTEPPKDVRDERRILKLQAFGYTLQQIHESLERERFDEIFGTYLLMKEAKKHDAPGQSSGGGTTQSAAAESPFNQSMGPSLPQSHVNNPTQVPTSKSSRRSSSNAEQIQPQQLSVAAHNTTNQPPTAPLQQLPSTPQQQQQVLPTTRQSQTAPGQVTFRTAQFTSRQPTLSVQPQAYMHPIQSANVRNIASATTASSGRKGSAPAGRVPLPNLGLRHVNQPGVSYRYAPSVPGGGSSEKTSNGGSSSARGPASPAFFNQQLQSSVAPNPISAKLVAKATHQMNAGGQTNLISTNSVMQKSVSHAPREPSIKEEPLGGDSAKDDESFDRSWAMLKSPSQQSEAPIIPPLNKIRTSFELCGTTAQTGQREELGHLVSPKSSTDRTSNQPSADFAMGLHQSPSMPPIVMKTLITNNNDLSISSTVSDGTGEGKLIKSATGAQISPDPISSRMVESGAQTTSTNVQHTNFPRGSRNRQTFHGKTEHNKSATDDAESDQDEGVPNAQSTIPSNAQRGSFLSKLTKLTKRSGMDSMCPPSTPSGSSPSNQPPQKSLGVIRAGTIGSAAGAAIAQQHQQLLQQQQQPPSTFFSAPNTPNQLQDSPQQQQQMAAAAQNSQLSVTNSPCSLLGSGEEVKPRSLRFTWSMKTTSSLAPDEIMKEIRKVLDSNGCEYEQRERKLSKIGISGSSIGFKNIASKIAQELNL</sequence>
<evidence type="ECO:0000256" key="1">
    <source>
        <dbReference type="ARBA" id="ARBA00004544"/>
    </source>
</evidence>
<dbReference type="PROSITE" id="PS50822">
    <property type="entry name" value="PIWI"/>
    <property type="match status" value="1"/>
</dbReference>
<keyword evidence="9 13" id="KW-0067">ATP-binding</keyword>
<evidence type="ECO:0000256" key="13">
    <source>
        <dbReference type="PROSITE-ProRule" id="PRU10141"/>
    </source>
</evidence>
<dbReference type="GO" id="GO:0035556">
    <property type="term" value="P:intracellular signal transduction"/>
    <property type="evidence" value="ECO:0007669"/>
    <property type="project" value="TreeGrafter"/>
</dbReference>
<feature type="compositionally biased region" description="Low complexity" evidence="14">
    <location>
        <begin position="2100"/>
        <end position="2110"/>
    </location>
</feature>
<protein>
    <recommendedName>
        <fullName evidence="12">Serine/threonine-protein kinase par-1</fullName>
        <ecNumber evidence="3">2.7.11.1</ecNumber>
    </recommendedName>
</protein>
<feature type="compositionally biased region" description="Polar residues" evidence="14">
    <location>
        <begin position="1907"/>
        <end position="1919"/>
    </location>
</feature>
<evidence type="ECO:0000256" key="7">
    <source>
        <dbReference type="ARBA" id="ARBA00022741"/>
    </source>
</evidence>
<feature type="compositionally biased region" description="Basic residues" evidence="14">
    <location>
        <begin position="1230"/>
        <end position="1243"/>
    </location>
</feature>
<dbReference type="Pfam" id="PF00069">
    <property type="entry name" value="Pkinase"/>
    <property type="match status" value="1"/>
</dbReference>
<feature type="compositionally biased region" description="Polar residues" evidence="14">
    <location>
        <begin position="1603"/>
        <end position="1625"/>
    </location>
</feature>
<dbReference type="InterPro" id="IPR011009">
    <property type="entry name" value="Kinase-like_dom_sf"/>
</dbReference>
<dbReference type="SMART" id="SM00220">
    <property type="entry name" value="S_TKc"/>
    <property type="match status" value="1"/>
</dbReference>
<evidence type="ECO:0000256" key="2">
    <source>
        <dbReference type="ARBA" id="ARBA00006234"/>
    </source>
</evidence>
<dbReference type="InterPro" id="IPR049508">
    <property type="entry name" value="MARK1-4_cat"/>
</dbReference>
<proteinExistence type="inferred from homology"/>
<dbReference type="GO" id="GO:0000226">
    <property type="term" value="P:microtubule cytoskeleton organization"/>
    <property type="evidence" value="ECO:0007669"/>
    <property type="project" value="TreeGrafter"/>
</dbReference>
<evidence type="ECO:0000256" key="4">
    <source>
        <dbReference type="ARBA" id="ARBA00022490"/>
    </source>
</evidence>
<dbReference type="InterPro" id="IPR012337">
    <property type="entry name" value="RNaseH-like_sf"/>
</dbReference>
<dbReference type="SUPFAM" id="SSF101690">
    <property type="entry name" value="PAZ domain"/>
    <property type="match status" value="1"/>
</dbReference>
<evidence type="ECO:0000259" key="16">
    <source>
        <dbReference type="PROSITE" id="PS50821"/>
    </source>
</evidence>
<dbReference type="PROSITE" id="PS00107">
    <property type="entry name" value="PROTEIN_KINASE_ATP"/>
    <property type="match status" value="1"/>
</dbReference>
<feature type="region of interest" description="Disordered" evidence="14">
    <location>
        <begin position="1001"/>
        <end position="1117"/>
    </location>
</feature>
<dbReference type="GO" id="GO:0005524">
    <property type="term" value="F:ATP binding"/>
    <property type="evidence" value="ECO:0007669"/>
    <property type="project" value="UniProtKB-UniRule"/>
</dbReference>
<feature type="region of interest" description="Disordered" evidence="14">
    <location>
        <begin position="1894"/>
        <end position="1920"/>
    </location>
</feature>
<evidence type="ECO:0000256" key="12">
    <source>
        <dbReference type="ARBA" id="ARBA00074935"/>
    </source>
</evidence>
<feature type="compositionally biased region" description="Low complexity" evidence="14">
    <location>
        <begin position="2060"/>
        <end position="2077"/>
    </location>
</feature>
<dbReference type="SUPFAM" id="SSF53098">
    <property type="entry name" value="Ribonuclease H-like"/>
    <property type="match status" value="1"/>
</dbReference>
<dbReference type="FunFam" id="1.10.510.10:FF:001032">
    <property type="entry name" value="KP78b, isoform A"/>
    <property type="match status" value="1"/>
</dbReference>
<feature type="domain" description="Protein kinase" evidence="15">
    <location>
        <begin position="1269"/>
        <end position="1520"/>
    </location>
</feature>
<dbReference type="Gene3D" id="2.170.260.10">
    <property type="entry name" value="paz domain"/>
    <property type="match status" value="1"/>
</dbReference>
<evidence type="ECO:0000256" key="11">
    <source>
        <dbReference type="ARBA" id="ARBA00048679"/>
    </source>
</evidence>
<feature type="compositionally biased region" description="Gly residues" evidence="14">
    <location>
        <begin position="1024"/>
        <end position="1036"/>
    </location>
</feature>
<dbReference type="PANTHER" id="PTHR24346:SF82">
    <property type="entry name" value="KP78A-RELATED"/>
    <property type="match status" value="1"/>
</dbReference>
<comment type="catalytic activity">
    <reaction evidence="11">
        <text>L-seryl-[protein] + ATP = O-phospho-L-seryl-[protein] + ADP + H(+)</text>
        <dbReference type="Rhea" id="RHEA:17989"/>
        <dbReference type="Rhea" id="RHEA-COMP:9863"/>
        <dbReference type="Rhea" id="RHEA-COMP:11604"/>
        <dbReference type="ChEBI" id="CHEBI:15378"/>
        <dbReference type="ChEBI" id="CHEBI:29999"/>
        <dbReference type="ChEBI" id="CHEBI:30616"/>
        <dbReference type="ChEBI" id="CHEBI:83421"/>
        <dbReference type="ChEBI" id="CHEBI:456216"/>
        <dbReference type="EC" id="2.7.11.1"/>
    </reaction>
</comment>
<dbReference type="GO" id="GO:0003723">
    <property type="term" value="F:RNA binding"/>
    <property type="evidence" value="ECO:0007669"/>
    <property type="project" value="InterPro"/>
</dbReference>
<feature type="region of interest" description="Disordered" evidence="14">
    <location>
        <begin position="1723"/>
        <end position="1785"/>
    </location>
</feature>
<dbReference type="Pfam" id="PF02171">
    <property type="entry name" value="Piwi"/>
    <property type="match status" value="1"/>
</dbReference>
<feature type="compositionally biased region" description="Polar residues" evidence="14">
    <location>
        <begin position="1096"/>
        <end position="1117"/>
    </location>
</feature>
<dbReference type="Gene3D" id="3.30.420.10">
    <property type="entry name" value="Ribonuclease H-like superfamily/Ribonuclease H"/>
    <property type="match status" value="1"/>
</dbReference>
<feature type="domain" description="PAZ" evidence="16">
    <location>
        <begin position="310"/>
        <end position="420"/>
    </location>
</feature>
<reference evidence="19" key="3">
    <citation type="submission" date="2016-06" db="UniProtKB">
        <authorList>
            <consortium name="WormBaseParasite"/>
        </authorList>
    </citation>
    <scope>IDENTIFICATION</scope>
</reference>
<evidence type="ECO:0000313" key="19">
    <source>
        <dbReference type="WBParaSite" id="GPLIN_000042200"/>
    </source>
</evidence>
<keyword evidence="7 13" id="KW-0547">Nucleotide-binding</keyword>
<feature type="compositionally biased region" description="Basic and acidic residues" evidence="14">
    <location>
        <begin position="1835"/>
        <end position="1854"/>
    </location>
</feature>
<evidence type="ECO:0000313" key="18">
    <source>
        <dbReference type="Proteomes" id="UP000050741"/>
    </source>
</evidence>
<feature type="compositionally biased region" description="Low complexity" evidence="14">
    <location>
        <begin position="1203"/>
        <end position="1224"/>
    </location>
</feature>
<feature type="compositionally biased region" description="Basic residues" evidence="14">
    <location>
        <begin position="157"/>
        <end position="169"/>
    </location>
</feature>
<dbReference type="GO" id="GO:0005938">
    <property type="term" value="C:cell cortex"/>
    <property type="evidence" value="ECO:0007669"/>
    <property type="project" value="UniProtKB-SubCell"/>
</dbReference>
<feature type="region of interest" description="Disordered" evidence="14">
    <location>
        <begin position="948"/>
        <end position="967"/>
    </location>
</feature>
<dbReference type="PROSITE" id="PS50821">
    <property type="entry name" value="PAZ"/>
    <property type="match status" value="1"/>
</dbReference>
<dbReference type="Gene3D" id="1.10.8.10">
    <property type="entry name" value="DNA helicase RuvA subunit, C-terminal domain"/>
    <property type="match status" value="1"/>
</dbReference>
<feature type="compositionally biased region" description="Basic and acidic residues" evidence="14">
    <location>
        <begin position="948"/>
        <end position="965"/>
    </location>
</feature>
<dbReference type="InterPro" id="IPR008271">
    <property type="entry name" value="Ser/Thr_kinase_AS"/>
</dbReference>
<feature type="compositionally biased region" description="Low complexity" evidence="14">
    <location>
        <begin position="1244"/>
        <end position="1258"/>
    </location>
</feature>
<dbReference type="CDD" id="cd14072">
    <property type="entry name" value="STKc_MARK"/>
    <property type="match status" value="1"/>
</dbReference>
<feature type="compositionally biased region" description="Basic and acidic residues" evidence="14">
    <location>
        <begin position="2009"/>
        <end position="2018"/>
    </location>
</feature>
<dbReference type="Gene3D" id="3.30.200.20">
    <property type="entry name" value="Phosphorylase Kinase, domain 1"/>
    <property type="match status" value="1"/>
</dbReference>
<evidence type="ECO:0000256" key="3">
    <source>
        <dbReference type="ARBA" id="ARBA00012513"/>
    </source>
</evidence>
<keyword evidence="4" id="KW-0963">Cytoplasm</keyword>
<dbReference type="PANTHER" id="PTHR24346">
    <property type="entry name" value="MAP/MICROTUBULE AFFINITY-REGULATING KINASE"/>
    <property type="match status" value="1"/>
</dbReference>
<feature type="region of interest" description="Disordered" evidence="14">
    <location>
        <begin position="1582"/>
        <end position="1685"/>
    </location>
</feature>
<dbReference type="InterPro" id="IPR006150">
    <property type="entry name" value="Cys_repeat_1"/>
</dbReference>
<dbReference type="PROSITE" id="PS50011">
    <property type="entry name" value="PROTEIN_KINASE_DOM"/>
    <property type="match status" value="1"/>
</dbReference>
<dbReference type="InterPro" id="IPR036397">
    <property type="entry name" value="RNaseH_sf"/>
</dbReference>
<dbReference type="SMART" id="SM00950">
    <property type="entry name" value="Piwi"/>
    <property type="match status" value="1"/>
</dbReference>
<dbReference type="InterPro" id="IPR003165">
    <property type="entry name" value="Piwi"/>
</dbReference>
<feature type="compositionally biased region" description="Low complexity" evidence="14">
    <location>
        <begin position="1651"/>
        <end position="1681"/>
    </location>
</feature>
<feature type="region of interest" description="Disordered" evidence="14">
    <location>
        <begin position="2100"/>
        <end position="2132"/>
    </location>
</feature>
<feature type="compositionally biased region" description="Polar residues" evidence="14">
    <location>
        <begin position="1635"/>
        <end position="1650"/>
    </location>
</feature>
<dbReference type="InterPro" id="IPR000719">
    <property type="entry name" value="Prot_kinase_dom"/>
</dbReference>
<reference evidence="18" key="1">
    <citation type="submission" date="2013-12" db="EMBL/GenBank/DDBJ databases">
        <authorList>
            <person name="Aslett M."/>
        </authorList>
    </citation>
    <scope>NUCLEOTIDE SEQUENCE [LARGE SCALE GENOMIC DNA]</scope>
    <source>
        <strain evidence="18">Lindley</strain>
    </source>
</reference>
<dbReference type="InterPro" id="IPR036085">
    <property type="entry name" value="PAZ_dom_sf"/>
</dbReference>
<dbReference type="FunFam" id="3.30.200.20:FF:000003">
    <property type="entry name" value="Non-specific serine/threonine protein kinase"/>
    <property type="match status" value="1"/>
</dbReference>
<dbReference type="EC" id="2.7.11.1" evidence="3"/>
<dbReference type="Gene3D" id="3.30.310.80">
    <property type="entry name" value="Kinase associated domain 1, KA1"/>
    <property type="match status" value="1"/>
</dbReference>
<feature type="compositionally biased region" description="Polar residues" evidence="14">
    <location>
        <begin position="2031"/>
        <end position="2044"/>
    </location>
</feature>
<evidence type="ECO:0000256" key="6">
    <source>
        <dbReference type="ARBA" id="ARBA00022679"/>
    </source>
</evidence>
<feature type="compositionally biased region" description="Low complexity" evidence="14">
    <location>
        <begin position="2122"/>
        <end position="2132"/>
    </location>
</feature>
<dbReference type="InterPro" id="IPR017441">
    <property type="entry name" value="Protein_kinase_ATP_BS"/>
</dbReference>
<dbReference type="SUPFAM" id="SSF103243">
    <property type="entry name" value="KA1-like"/>
    <property type="match status" value="1"/>
</dbReference>
<dbReference type="SMART" id="SM00289">
    <property type="entry name" value="WR1"/>
    <property type="match status" value="2"/>
</dbReference>
<evidence type="ECO:0000256" key="5">
    <source>
        <dbReference type="ARBA" id="ARBA00022527"/>
    </source>
</evidence>
<keyword evidence="6" id="KW-0808">Transferase</keyword>
<evidence type="ECO:0000259" key="15">
    <source>
        <dbReference type="PROSITE" id="PS50011"/>
    </source>
</evidence>
<name>A0A183BIJ3_GLOPA</name>
<evidence type="ECO:0000259" key="17">
    <source>
        <dbReference type="PROSITE" id="PS50822"/>
    </source>
</evidence>
<dbReference type="InterPro" id="IPR003100">
    <property type="entry name" value="PAZ_dom"/>
</dbReference>
<reference evidence="18" key="2">
    <citation type="submission" date="2014-05" db="EMBL/GenBank/DDBJ databases">
        <title>The genome and life-stage specific transcriptomes of Globodera pallida elucidate key aspects of plant parasitism by a cyst nematode.</title>
        <authorList>
            <person name="Cotton J.A."/>
            <person name="Lilley C.J."/>
            <person name="Jones L.M."/>
            <person name="Kikuchi T."/>
            <person name="Reid A.J."/>
            <person name="Thorpe P."/>
            <person name="Tsai I.J."/>
            <person name="Beasley H."/>
            <person name="Blok V."/>
            <person name="Cock P.J.A."/>
            <person name="Van den Akker S.E."/>
            <person name="Holroyd N."/>
            <person name="Hunt M."/>
            <person name="Mantelin S."/>
            <person name="Naghra H."/>
            <person name="Pain A."/>
            <person name="Palomares-Rius J.E."/>
            <person name="Zarowiecki M."/>
            <person name="Berriman M."/>
            <person name="Jones J.T."/>
            <person name="Urwin P.E."/>
        </authorList>
    </citation>
    <scope>NUCLEOTIDE SEQUENCE [LARGE SCALE GENOMIC DNA]</scope>
    <source>
        <strain evidence="18">Lindley</strain>
    </source>
</reference>
<feature type="region of interest" description="Disordered" evidence="14">
    <location>
        <begin position="1203"/>
        <end position="1265"/>
    </location>
</feature>
<evidence type="ECO:0000256" key="9">
    <source>
        <dbReference type="ARBA" id="ARBA00022840"/>
    </source>
</evidence>
<feature type="compositionally biased region" description="Low complexity" evidence="14">
    <location>
        <begin position="1012"/>
        <end position="1023"/>
    </location>
</feature>
<feature type="binding site" evidence="13">
    <location>
        <position position="1298"/>
    </location>
    <ligand>
        <name>ATP</name>
        <dbReference type="ChEBI" id="CHEBI:30616"/>
    </ligand>
</feature>
<feature type="compositionally biased region" description="Low complexity" evidence="14">
    <location>
        <begin position="1768"/>
        <end position="1785"/>
    </location>
</feature>